<keyword evidence="3" id="KW-1185">Reference proteome</keyword>
<dbReference type="Pfam" id="PF13701">
    <property type="entry name" value="DDE_Tnp_1_4"/>
    <property type="match status" value="1"/>
</dbReference>
<accession>A0ABU0C6C2</accession>
<dbReference type="EMBL" id="JAUSUK010000002">
    <property type="protein sequence ID" value="MDQ0326044.1"/>
    <property type="molecule type" value="Genomic_DNA"/>
</dbReference>
<protein>
    <recommendedName>
        <fullName evidence="1">Transposase DDE domain-containing protein</fullName>
    </recommendedName>
</protein>
<dbReference type="InterPro" id="IPR025668">
    <property type="entry name" value="Tnp_DDE_dom"/>
</dbReference>
<evidence type="ECO:0000259" key="1">
    <source>
        <dbReference type="Pfam" id="PF13701"/>
    </source>
</evidence>
<organism evidence="2 3">
    <name type="scientific">Rhodopseudomonas julia</name>
    <dbReference type="NCBI Taxonomy" id="200617"/>
    <lineage>
        <taxon>Bacteria</taxon>
        <taxon>Pseudomonadati</taxon>
        <taxon>Pseudomonadota</taxon>
        <taxon>Alphaproteobacteria</taxon>
        <taxon>Hyphomicrobiales</taxon>
        <taxon>Nitrobacteraceae</taxon>
        <taxon>Rhodopseudomonas</taxon>
    </lineage>
</organism>
<feature type="domain" description="Transposase DDE" evidence="1">
    <location>
        <begin position="1"/>
        <end position="76"/>
    </location>
</feature>
<comment type="caution">
    <text evidence="2">The sequence shown here is derived from an EMBL/GenBank/DDBJ whole genome shotgun (WGS) entry which is preliminary data.</text>
</comment>
<evidence type="ECO:0000313" key="3">
    <source>
        <dbReference type="Proteomes" id="UP001230253"/>
    </source>
</evidence>
<dbReference type="Proteomes" id="UP001230253">
    <property type="component" value="Unassembled WGS sequence"/>
</dbReference>
<gene>
    <name evidence="2" type="ORF">J2R99_001913</name>
</gene>
<sequence length="78" mass="9001">MRLFLHVGAYWLMWGLRAAMPKRSHLAVAQFDTLRLRLIKIAARVVGLKTHIRLHMPTSCQDQSILRVVLGRMPRLIA</sequence>
<evidence type="ECO:0000313" key="2">
    <source>
        <dbReference type="EMBL" id="MDQ0326044.1"/>
    </source>
</evidence>
<proteinExistence type="predicted"/>
<name>A0ABU0C6C2_9BRAD</name>
<reference evidence="2 3" key="1">
    <citation type="submission" date="2023-07" db="EMBL/GenBank/DDBJ databases">
        <title>Genomic Encyclopedia of Type Strains, Phase IV (KMG-IV): sequencing the most valuable type-strain genomes for metagenomic binning, comparative biology and taxonomic classification.</title>
        <authorList>
            <person name="Goeker M."/>
        </authorList>
    </citation>
    <scope>NUCLEOTIDE SEQUENCE [LARGE SCALE GENOMIC DNA]</scope>
    <source>
        <strain evidence="2 3">DSM 11549</strain>
    </source>
</reference>